<evidence type="ECO:0000313" key="1">
    <source>
        <dbReference type="EMBL" id="KAK3909743.1"/>
    </source>
</evidence>
<evidence type="ECO:0000313" key="2">
    <source>
        <dbReference type="Proteomes" id="UP001219518"/>
    </source>
</evidence>
<keyword evidence="2" id="KW-1185">Reference proteome</keyword>
<dbReference type="Proteomes" id="UP001219518">
    <property type="component" value="Unassembled WGS sequence"/>
</dbReference>
<dbReference type="AlphaFoldDB" id="A0AAE1GVP3"/>
<accession>A0AAE1GVP3</accession>
<reference evidence="1" key="1">
    <citation type="submission" date="2021-07" db="EMBL/GenBank/DDBJ databases">
        <authorList>
            <person name="Catto M.A."/>
            <person name="Jacobson A."/>
            <person name="Kennedy G."/>
            <person name="Labadie P."/>
            <person name="Hunt B.G."/>
            <person name="Srinivasan R."/>
        </authorList>
    </citation>
    <scope>NUCLEOTIDE SEQUENCE</scope>
    <source>
        <strain evidence="1">PL_HMW_Pooled</strain>
        <tissue evidence="1">Head</tissue>
    </source>
</reference>
<sequence>MLSSEKTFLVMVRKLHASTLLTVEQFCTGLAERNLVKKITPAASVSSCALIG</sequence>
<comment type="caution">
    <text evidence="1">The sequence shown here is derived from an EMBL/GenBank/DDBJ whole genome shotgun (WGS) entry which is preliminary data.</text>
</comment>
<dbReference type="EMBL" id="JAHWGI010000117">
    <property type="protein sequence ID" value="KAK3909743.1"/>
    <property type="molecule type" value="Genomic_DNA"/>
</dbReference>
<proteinExistence type="predicted"/>
<gene>
    <name evidence="1" type="ORF">KUF71_019752</name>
</gene>
<organism evidence="1 2">
    <name type="scientific">Frankliniella fusca</name>
    <dbReference type="NCBI Taxonomy" id="407009"/>
    <lineage>
        <taxon>Eukaryota</taxon>
        <taxon>Metazoa</taxon>
        <taxon>Ecdysozoa</taxon>
        <taxon>Arthropoda</taxon>
        <taxon>Hexapoda</taxon>
        <taxon>Insecta</taxon>
        <taxon>Pterygota</taxon>
        <taxon>Neoptera</taxon>
        <taxon>Paraneoptera</taxon>
        <taxon>Thysanoptera</taxon>
        <taxon>Terebrantia</taxon>
        <taxon>Thripoidea</taxon>
        <taxon>Thripidae</taxon>
        <taxon>Frankliniella</taxon>
    </lineage>
</organism>
<reference evidence="1" key="2">
    <citation type="journal article" date="2023" name="BMC Genomics">
        <title>Pest status, molecular evolution, and epigenetic factors derived from the genome assembly of Frankliniella fusca, a thysanopteran phytovirus vector.</title>
        <authorList>
            <person name="Catto M.A."/>
            <person name="Labadie P.E."/>
            <person name="Jacobson A.L."/>
            <person name="Kennedy G.G."/>
            <person name="Srinivasan R."/>
            <person name="Hunt B.G."/>
        </authorList>
    </citation>
    <scope>NUCLEOTIDE SEQUENCE</scope>
    <source>
        <strain evidence="1">PL_HMW_Pooled</strain>
    </source>
</reference>
<protein>
    <submittedName>
        <fullName evidence="1">Centromere protein F</fullName>
    </submittedName>
</protein>
<name>A0AAE1GVP3_9NEOP</name>